<dbReference type="Proteomes" id="UP001154265">
    <property type="component" value="Unassembled WGS sequence"/>
</dbReference>
<evidence type="ECO:0000256" key="2">
    <source>
        <dbReference type="ARBA" id="ARBA00020019"/>
    </source>
</evidence>
<comment type="subcellular location">
    <subcellularLocation>
        <location evidence="10">Cell membrane</location>
        <topology evidence="10">Peripheral membrane protein</topology>
        <orientation evidence="10">Cytoplasmic side</orientation>
    </subcellularLocation>
</comment>
<comment type="similarity">
    <text evidence="1 10">Belongs to the ABC transporter superfamily.</text>
</comment>
<keyword evidence="6 10" id="KW-0547">Nucleotide-binding</keyword>
<dbReference type="PANTHER" id="PTHR24220:SF470">
    <property type="entry name" value="CELL DIVISION ATP-BINDING PROTEIN FTSE"/>
    <property type="match status" value="1"/>
</dbReference>
<evidence type="ECO:0000256" key="6">
    <source>
        <dbReference type="ARBA" id="ARBA00022741"/>
    </source>
</evidence>
<dbReference type="InterPro" id="IPR017911">
    <property type="entry name" value="MacB-like_ATP-bd"/>
</dbReference>
<dbReference type="InterPro" id="IPR005286">
    <property type="entry name" value="Cell_div_FtsE"/>
</dbReference>
<keyword evidence="3" id="KW-0813">Transport</keyword>
<evidence type="ECO:0000256" key="1">
    <source>
        <dbReference type="ARBA" id="ARBA00005417"/>
    </source>
</evidence>
<keyword evidence="8 10" id="KW-0472">Membrane</keyword>
<dbReference type="InterPro" id="IPR027417">
    <property type="entry name" value="P-loop_NTPase"/>
</dbReference>
<evidence type="ECO:0000256" key="7">
    <source>
        <dbReference type="ARBA" id="ARBA00022840"/>
    </source>
</evidence>
<keyword evidence="7 10" id="KW-0067">ATP-binding</keyword>
<dbReference type="Pfam" id="PF00005">
    <property type="entry name" value="ABC_tran"/>
    <property type="match status" value="1"/>
</dbReference>
<dbReference type="GO" id="GO:0051301">
    <property type="term" value="P:cell division"/>
    <property type="evidence" value="ECO:0007669"/>
    <property type="project" value="UniProtKB-KW"/>
</dbReference>
<evidence type="ECO:0000256" key="8">
    <source>
        <dbReference type="ARBA" id="ARBA00023136"/>
    </source>
</evidence>
<reference evidence="12" key="1">
    <citation type="journal article" date="2022" name="Genome Biol. Evol.">
        <title>A New Gene Family Diagnostic for Intracellular Biomineralization of Amorphous Ca Carbonates by Cyanobacteria.</title>
        <authorList>
            <person name="Benzerara K."/>
            <person name="Duprat E."/>
            <person name="Bitard-Feildel T."/>
            <person name="Caumes G."/>
            <person name="Cassier-Chauvat C."/>
            <person name="Chauvat F."/>
            <person name="Dezi M."/>
            <person name="Diop S.I."/>
            <person name="Gaschignard G."/>
            <person name="Gorgen S."/>
            <person name="Gugger M."/>
            <person name="Lopez-Garcia P."/>
            <person name="Millet M."/>
            <person name="Skouri-Panet F."/>
            <person name="Moreira D."/>
            <person name="Callebaut I."/>
        </authorList>
    </citation>
    <scope>NUCLEOTIDE SEQUENCE</scope>
    <source>
        <strain evidence="12">G9</strain>
    </source>
</reference>
<keyword evidence="9 10" id="KW-0131">Cell cycle</keyword>
<dbReference type="PROSITE" id="PS00211">
    <property type="entry name" value="ABC_TRANSPORTER_1"/>
    <property type="match status" value="1"/>
</dbReference>
<dbReference type="PANTHER" id="PTHR24220">
    <property type="entry name" value="IMPORT ATP-BINDING PROTEIN"/>
    <property type="match status" value="1"/>
</dbReference>
<dbReference type="NCBIfam" id="TIGR02673">
    <property type="entry name" value="FtsE"/>
    <property type="match status" value="1"/>
</dbReference>
<evidence type="ECO:0000313" key="13">
    <source>
        <dbReference type="Proteomes" id="UP001154265"/>
    </source>
</evidence>
<proteinExistence type="inferred from homology"/>
<accession>A0ABT6F384</accession>
<keyword evidence="5 10" id="KW-0132">Cell division</keyword>
<keyword evidence="13" id="KW-1185">Reference proteome</keyword>
<dbReference type="InterPro" id="IPR015854">
    <property type="entry name" value="ABC_transpr_LolD-like"/>
</dbReference>
<evidence type="ECO:0000313" key="12">
    <source>
        <dbReference type="EMBL" id="MDG2992299.1"/>
    </source>
</evidence>
<dbReference type="EMBL" id="JAKKUT010000008">
    <property type="protein sequence ID" value="MDG2992299.1"/>
    <property type="molecule type" value="Genomic_DNA"/>
</dbReference>
<comment type="subunit">
    <text evidence="10">Homodimer. Forms a membrane-associated complex with FtsX.</text>
</comment>
<feature type="domain" description="ABC transporter" evidence="11">
    <location>
        <begin position="24"/>
        <end position="243"/>
    </location>
</feature>
<keyword evidence="4 10" id="KW-1003">Cell membrane</keyword>
<name>A0ABT6F384_9SYNE</name>
<protein>
    <recommendedName>
        <fullName evidence="2 10">Cell division ATP-binding protein FtsE</fullName>
    </recommendedName>
</protein>
<sequence>MSQVAPEPIAPNKVASPPSKPMIAQLTQVSKGYAGQHHCLDQVSFTLQSGDFVFLTGPSGSGKSTLLKLLYGAERPDSGSVSVVGQDVQSLGGRQLALLRRRLGIIFQDYKLLGDRTVAENVAFVLQVRGEAPSDIMSRVKSALKLVRLADKTDMRPPSLSGGEQQRVSIARAIVGGPLLLLADEPTGNLDRQNAIQVLRILHELNQRGLTVLVTTHDLELTRLFKHRVLQLDQGKLRPLATH</sequence>
<evidence type="ECO:0000256" key="5">
    <source>
        <dbReference type="ARBA" id="ARBA00022618"/>
    </source>
</evidence>
<evidence type="ECO:0000259" key="11">
    <source>
        <dbReference type="PROSITE" id="PS50893"/>
    </source>
</evidence>
<dbReference type="InterPro" id="IPR003593">
    <property type="entry name" value="AAA+_ATPase"/>
</dbReference>
<dbReference type="SUPFAM" id="SSF52540">
    <property type="entry name" value="P-loop containing nucleoside triphosphate hydrolases"/>
    <property type="match status" value="1"/>
</dbReference>
<comment type="function">
    <text evidence="10">Part of the ABC transporter FtsEX involved in cellular division.</text>
</comment>
<dbReference type="PROSITE" id="PS50893">
    <property type="entry name" value="ABC_TRANSPORTER_2"/>
    <property type="match status" value="1"/>
</dbReference>
<evidence type="ECO:0000256" key="9">
    <source>
        <dbReference type="ARBA" id="ARBA00023306"/>
    </source>
</evidence>
<gene>
    <name evidence="10 12" type="primary">ftsE</name>
    <name evidence="12" type="ORF">L3556_15375</name>
</gene>
<dbReference type="GO" id="GO:0005524">
    <property type="term" value="F:ATP binding"/>
    <property type="evidence" value="ECO:0007669"/>
    <property type="project" value="UniProtKB-KW"/>
</dbReference>
<dbReference type="InterPro" id="IPR017871">
    <property type="entry name" value="ABC_transporter-like_CS"/>
</dbReference>
<comment type="caution">
    <text evidence="12">The sequence shown here is derived from an EMBL/GenBank/DDBJ whole genome shotgun (WGS) entry which is preliminary data.</text>
</comment>
<dbReference type="Gene3D" id="3.40.50.300">
    <property type="entry name" value="P-loop containing nucleotide triphosphate hydrolases"/>
    <property type="match status" value="1"/>
</dbReference>
<organism evidence="12 13">
    <name type="scientific">Candidatus Synechococcus calcipolaris G9</name>
    <dbReference type="NCBI Taxonomy" id="1497997"/>
    <lineage>
        <taxon>Bacteria</taxon>
        <taxon>Bacillati</taxon>
        <taxon>Cyanobacteriota</taxon>
        <taxon>Cyanophyceae</taxon>
        <taxon>Synechococcales</taxon>
        <taxon>Synechococcaceae</taxon>
        <taxon>Synechococcus</taxon>
    </lineage>
</organism>
<dbReference type="InterPro" id="IPR003439">
    <property type="entry name" value="ABC_transporter-like_ATP-bd"/>
</dbReference>
<dbReference type="CDD" id="cd03255">
    <property type="entry name" value="ABC_MJ0796_LolCDE_FtsE"/>
    <property type="match status" value="1"/>
</dbReference>
<evidence type="ECO:0000256" key="4">
    <source>
        <dbReference type="ARBA" id="ARBA00022475"/>
    </source>
</evidence>
<dbReference type="SMART" id="SM00382">
    <property type="entry name" value="AAA"/>
    <property type="match status" value="1"/>
</dbReference>
<dbReference type="RefSeq" id="WP_277868217.1">
    <property type="nucleotide sequence ID" value="NZ_JAKKUT010000008.1"/>
</dbReference>
<reference evidence="12" key="2">
    <citation type="submission" date="2022-01" db="EMBL/GenBank/DDBJ databases">
        <authorList>
            <person name="Zivanovic Y."/>
            <person name="Moreira D."/>
            <person name="Lopez-Garcia P."/>
        </authorList>
    </citation>
    <scope>NUCLEOTIDE SEQUENCE</scope>
    <source>
        <strain evidence="12">G9</strain>
    </source>
</reference>
<evidence type="ECO:0000256" key="3">
    <source>
        <dbReference type="ARBA" id="ARBA00022448"/>
    </source>
</evidence>
<evidence type="ECO:0000256" key="10">
    <source>
        <dbReference type="RuleBase" id="RU365094"/>
    </source>
</evidence>